<feature type="domain" description="Methyltransferase type 11" evidence="1">
    <location>
        <begin position="51"/>
        <end position="149"/>
    </location>
</feature>
<dbReference type="EMBL" id="CWJI01000009">
    <property type="protein sequence ID" value="CRY55937.1"/>
    <property type="molecule type" value="Genomic_DNA"/>
</dbReference>
<dbReference type="InterPro" id="IPR029063">
    <property type="entry name" value="SAM-dependent_MTases_sf"/>
</dbReference>
<sequence>MDNSLQKVAEQLRCPDGEDGKALGHTMNMRNLPVIMSGIHQLCLSEGDHLLELGYGNGGLLGYILSLAENLHYTGLEFSPLMHHEALGFNHPYIQAGWADYRLYDGVTLPLADATVDKVLTVNTIYFWQQPDALLKEICRVLTVGGLFCVTFCDKAFMAKLPFVEHGFQLYSESEVRALMANLPLKLHAQERKKDKSISKTGEIVDREFISLVFERTA</sequence>
<accession>A0A0H5LYK5</accession>
<keyword evidence="2" id="KW-0808">Transferase</keyword>
<reference evidence="3" key="1">
    <citation type="submission" date="2015-03" db="EMBL/GenBank/DDBJ databases">
        <authorList>
            <consortium name="Pathogen Informatics"/>
        </authorList>
    </citation>
    <scope>NUCLEOTIDE SEQUENCE [LARGE SCALE GENOMIC DNA]</scope>
    <source>
        <strain evidence="3">R148</strain>
    </source>
</reference>
<dbReference type="Gene3D" id="3.40.50.150">
    <property type="entry name" value="Vaccinia Virus protein VP39"/>
    <property type="match status" value="1"/>
</dbReference>
<proteinExistence type="predicted"/>
<organism evidence="2 3">
    <name type="scientific">Yersinia intermedia</name>
    <dbReference type="NCBI Taxonomy" id="631"/>
    <lineage>
        <taxon>Bacteria</taxon>
        <taxon>Pseudomonadati</taxon>
        <taxon>Pseudomonadota</taxon>
        <taxon>Gammaproteobacteria</taxon>
        <taxon>Enterobacterales</taxon>
        <taxon>Yersiniaceae</taxon>
        <taxon>Yersinia</taxon>
    </lineage>
</organism>
<dbReference type="RefSeq" id="WP_053009922.1">
    <property type="nucleotide sequence ID" value="NZ_CWJI01000009.1"/>
</dbReference>
<dbReference type="GO" id="GO:0032259">
    <property type="term" value="P:methylation"/>
    <property type="evidence" value="ECO:0007669"/>
    <property type="project" value="UniProtKB-KW"/>
</dbReference>
<protein>
    <submittedName>
        <fullName evidence="2">Methyltransferase domain</fullName>
    </submittedName>
</protein>
<evidence type="ECO:0000313" key="2">
    <source>
        <dbReference type="EMBL" id="CRY55937.1"/>
    </source>
</evidence>
<dbReference type="AlphaFoldDB" id="A0A0H5LYK5"/>
<evidence type="ECO:0000259" key="1">
    <source>
        <dbReference type="Pfam" id="PF08241"/>
    </source>
</evidence>
<name>A0A0H5LYK5_YERIN</name>
<dbReference type="Proteomes" id="UP000043316">
    <property type="component" value="Unassembled WGS sequence"/>
</dbReference>
<gene>
    <name evidence="2" type="ORF">ERS008476_02954</name>
</gene>
<dbReference type="GO" id="GO:0008757">
    <property type="term" value="F:S-adenosylmethionine-dependent methyltransferase activity"/>
    <property type="evidence" value="ECO:0007669"/>
    <property type="project" value="InterPro"/>
</dbReference>
<dbReference type="Pfam" id="PF08241">
    <property type="entry name" value="Methyltransf_11"/>
    <property type="match status" value="1"/>
</dbReference>
<dbReference type="SUPFAM" id="SSF53335">
    <property type="entry name" value="S-adenosyl-L-methionine-dependent methyltransferases"/>
    <property type="match status" value="1"/>
</dbReference>
<keyword evidence="2" id="KW-0489">Methyltransferase</keyword>
<dbReference type="InterPro" id="IPR013216">
    <property type="entry name" value="Methyltransf_11"/>
</dbReference>
<evidence type="ECO:0000313" key="3">
    <source>
        <dbReference type="Proteomes" id="UP000043316"/>
    </source>
</evidence>